<dbReference type="InterPro" id="IPR001387">
    <property type="entry name" value="Cro/C1-type_HTH"/>
</dbReference>
<dbReference type="Gene3D" id="1.10.260.40">
    <property type="entry name" value="lambda repressor-like DNA-binding domains"/>
    <property type="match status" value="1"/>
</dbReference>
<dbReference type="Pfam" id="PF13443">
    <property type="entry name" value="HTH_26"/>
    <property type="match status" value="1"/>
</dbReference>
<dbReference type="SUPFAM" id="SSF47413">
    <property type="entry name" value="lambda repressor-like DNA-binding domains"/>
    <property type="match status" value="1"/>
</dbReference>
<dbReference type="InterPro" id="IPR010982">
    <property type="entry name" value="Lambda_DNA-bd_dom_sf"/>
</dbReference>
<dbReference type="CDD" id="cd00093">
    <property type="entry name" value="HTH_XRE"/>
    <property type="match status" value="1"/>
</dbReference>
<gene>
    <name evidence="2" type="ORF">ORQ98_28330</name>
</gene>
<organism evidence="2 3">
    <name type="scientific">Spartinivicinus poritis</name>
    <dbReference type="NCBI Taxonomy" id="2994640"/>
    <lineage>
        <taxon>Bacteria</taxon>
        <taxon>Pseudomonadati</taxon>
        <taxon>Pseudomonadota</taxon>
        <taxon>Gammaproteobacteria</taxon>
        <taxon>Oceanospirillales</taxon>
        <taxon>Zooshikellaceae</taxon>
        <taxon>Spartinivicinus</taxon>
    </lineage>
</organism>
<sequence length="247" mass="28899">MQQTEALITALKRQLKARGFHYSDVAQALDISEASVKRLFSEQSFSLKRLEAICQWLDISFFDLAKQTPMAESERSTQLTNEQEQALAENSLLLVYFYLLINDWPPKKIEKHYNIAPIENIKLLTTLDKLKLIELLPNNRVRQLTHRQIDWLPNGPIRKQHEAQVKAEFLKASFTTTEEHFQFHFGELSTASRNLLFRKLEKLTKEFNDLVEVDLHLPEEEKTSIGLLTASRPWVFSMVNQFKREKQ</sequence>
<dbReference type="Proteomes" id="UP001528823">
    <property type="component" value="Unassembled WGS sequence"/>
</dbReference>
<comment type="caution">
    <text evidence="2">The sequence shown here is derived from an EMBL/GenBank/DDBJ whole genome shotgun (WGS) entry which is preliminary data.</text>
</comment>
<reference evidence="2 3" key="1">
    <citation type="submission" date="2022-11" db="EMBL/GenBank/DDBJ databases">
        <title>Spartinivicinus poritis sp. nov., isolated from scleractinian coral Porites lutea.</title>
        <authorList>
            <person name="Zhang G."/>
            <person name="Cai L."/>
            <person name="Wei Q."/>
        </authorList>
    </citation>
    <scope>NUCLEOTIDE SEQUENCE [LARGE SCALE GENOMIC DNA]</scope>
    <source>
        <strain evidence="2 3">A2-2</strain>
    </source>
</reference>
<dbReference type="EMBL" id="JAPMOU010000096">
    <property type="protein sequence ID" value="MDE1465876.1"/>
    <property type="molecule type" value="Genomic_DNA"/>
</dbReference>
<protein>
    <submittedName>
        <fullName evidence="2">Helix-turn-helix transcriptional regulator</fullName>
    </submittedName>
</protein>
<dbReference type="SMART" id="SM00530">
    <property type="entry name" value="HTH_XRE"/>
    <property type="match status" value="1"/>
</dbReference>
<evidence type="ECO:0000313" key="3">
    <source>
        <dbReference type="Proteomes" id="UP001528823"/>
    </source>
</evidence>
<accession>A0ABT5UHN8</accession>
<feature type="domain" description="HTH cro/C1-type" evidence="1">
    <location>
        <begin position="10"/>
        <end position="64"/>
    </location>
</feature>
<evidence type="ECO:0000313" key="2">
    <source>
        <dbReference type="EMBL" id="MDE1465876.1"/>
    </source>
</evidence>
<proteinExistence type="predicted"/>
<name>A0ABT5UHN8_9GAMM</name>
<keyword evidence="3" id="KW-1185">Reference proteome</keyword>
<dbReference type="RefSeq" id="WP_274692177.1">
    <property type="nucleotide sequence ID" value="NZ_JAPMOU010000096.1"/>
</dbReference>
<evidence type="ECO:0000259" key="1">
    <source>
        <dbReference type="SMART" id="SM00530"/>
    </source>
</evidence>